<dbReference type="Pfam" id="PF03061">
    <property type="entry name" value="4HBT"/>
    <property type="match status" value="1"/>
</dbReference>
<dbReference type="PANTHER" id="PTHR21660:SF1">
    <property type="entry name" value="ACYL-COENZYME A THIOESTERASE 13"/>
    <property type="match status" value="1"/>
</dbReference>
<evidence type="ECO:0000256" key="2">
    <source>
        <dbReference type="ARBA" id="ARBA00022801"/>
    </source>
</evidence>
<dbReference type="InterPro" id="IPR003736">
    <property type="entry name" value="PAAI_dom"/>
</dbReference>
<dbReference type="Gene3D" id="3.10.129.10">
    <property type="entry name" value="Hotdog Thioesterase"/>
    <property type="match status" value="1"/>
</dbReference>
<dbReference type="EMBL" id="KN880503">
    <property type="protein sequence ID" value="KIY68396.1"/>
    <property type="molecule type" value="Genomic_DNA"/>
</dbReference>
<keyword evidence="2" id="KW-0378">Hydrolase</keyword>
<dbReference type="AlphaFoldDB" id="A0A0D7BFJ4"/>
<evidence type="ECO:0000256" key="1">
    <source>
        <dbReference type="ARBA" id="ARBA00008324"/>
    </source>
</evidence>
<dbReference type="InterPro" id="IPR039298">
    <property type="entry name" value="ACOT13"/>
</dbReference>
<dbReference type="InterPro" id="IPR006683">
    <property type="entry name" value="Thioestr_dom"/>
</dbReference>
<evidence type="ECO:0000259" key="3">
    <source>
        <dbReference type="Pfam" id="PF03061"/>
    </source>
</evidence>
<keyword evidence="5" id="KW-1185">Reference proteome</keyword>
<proteinExistence type="inferred from homology"/>
<dbReference type="Proteomes" id="UP000054007">
    <property type="component" value="Unassembled WGS sequence"/>
</dbReference>
<protein>
    <recommendedName>
        <fullName evidence="3">Thioesterase domain-containing protein</fullName>
    </recommendedName>
</protein>
<name>A0A0D7BFJ4_9AGAR</name>
<evidence type="ECO:0000313" key="5">
    <source>
        <dbReference type="Proteomes" id="UP000054007"/>
    </source>
</evidence>
<dbReference type="SUPFAM" id="SSF54637">
    <property type="entry name" value="Thioesterase/thiol ester dehydrase-isomerase"/>
    <property type="match status" value="1"/>
</dbReference>
<gene>
    <name evidence="4" type="ORF">CYLTODRAFT_374362</name>
</gene>
<organism evidence="4 5">
    <name type="scientific">Cylindrobasidium torrendii FP15055 ss-10</name>
    <dbReference type="NCBI Taxonomy" id="1314674"/>
    <lineage>
        <taxon>Eukaryota</taxon>
        <taxon>Fungi</taxon>
        <taxon>Dikarya</taxon>
        <taxon>Basidiomycota</taxon>
        <taxon>Agaricomycotina</taxon>
        <taxon>Agaricomycetes</taxon>
        <taxon>Agaricomycetidae</taxon>
        <taxon>Agaricales</taxon>
        <taxon>Marasmiineae</taxon>
        <taxon>Physalacriaceae</taxon>
        <taxon>Cylindrobasidium</taxon>
    </lineage>
</organism>
<accession>A0A0D7BFJ4</accession>
<feature type="domain" description="Thioesterase" evidence="3">
    <location>
        <begin position="82"/>
        <end position="160"/>
    </location>
</feature>
<dbReference type="GO" id="GO:0047617">
    <property type="term" value="F:fatty acyl-CoA hydrolase activity"/>
    <property type="evidence" value="ECO:0007669"/>
    <property type="project" value="InterPro"/>
</dbReference>
<comment type="similarity">
    <text evidence="1">Belongs to the thioesterase PaaI family.</text>
</comment>
<dbReference type="PANTHER" id="PTHR21660">
    <property type="entry name" value="THIOESTERASE SUPERFAMILY MEMBER-RELATED"/>
    <property type="match status" value="1"/>
</dbReference>
<dbReference type="InterPro" id="IPR029069">
    <property type="entry name" value="HotDog_dom_sf"/>
</dbReference>
<dbReference type="OrthoDB" id="2831072at2759"/>
<dbReference type="CDD" id="cd03443">
    <property type="entry name" value="PaaI_thioesterase"/>
    <property type="match status" value="1"/>
</dbReference>
<sequence length="180" mass="19092">MADIAGNAPAHIKELFAHPLLMLGMMDIDAGSASARGFGKDVMPLLSITEASMSESAEAPSKKDARVICKLVVTDDMLNGAQTLHGGCSAYLVDACSTLAIILHAYVSDGRIRAGVSQSLTITYHSPALPGDELKIVNTTLSMGASTMVARTEIWNATRKRLVVTGVHIKMDPKQPKAKM</sequence>
<reference evidence="4 5" key="1">
    <citation type="journal article" date="2015" name="Fungal Genet. Biol.">
        <title>Evolution of novel wood decay mechanisms in Agaricales revealed by the genome sequences of Fistulina hepatica and Cylindrobasidium torrendii.</title>
        <authorList>
            <person name="Floudas D."/>
            <person name="Held B.W."/>
            <person name="Riley R."/>
            <person name="Nagy L.G."/>
            <person name="Koehler G."/>
            <person name="Ransdell A.S."/>
            <person name="Younus H."/>
            <person name="Chow J."/>
            <person name="Chiniquy J."/>
            <person name="Lipzen A."/>
            <person name="Tritt A."/>
            <person name="Sun H."/>
            <person name="Haridas S."/>
            <person name="LaButti K."/>
            <person name="Ohm R.A."/>
            <person name="Kues U."/>
            <person name="Blanchette R.A."/>
            <person name="Grigoriev I.V."/>
            <person name="Minto R.E."/>
            <person name="Hibbett D.S."/>
        </authorList>
    </citation>
    <scope>NUCLEOTIDE SEQUENCE [LARGE SCALE GENOMIC DNA]</scope>
    <source>
        <strain evidence="4 5">FP15055 ss-10</strain>
    </source>
</reference>
<dbReference type="STRING" id="1314674.A0A0D7BFJ4"/>
<dbReference type="NCBIfam" id="TIGR00369">
    <property type="entry name" value="unchar_dom_1"/>
    <property type="match status" value="1"/>
</dbReference>
<evidence type="ECO:0000313" key="4">
    <source>
        <dbReference type="EMBL" id="KIY68396.1"/>
    </source>
</evidence>